<dbReference type="Proteomes" id="UP000287233">
    <property type="component" value="Chromosome"/>
</dbReference>
<name>A0A410FWE1_BIPS1</name>
<proteinExistence type="predicted"/>
<sequence>MIAPVNAWVVVAVLLLGGALALAPIVWSWFDPTSPARAVERLVAVLGTWGGIRDFVAEVAVRGDEGEVLGTLLFLAPAYVRLNLVAPGTLAGEVFSLRPVGEEWLFVHYRPSVDIGIEARIAAQVLEASLDLPTPAQVWDRLRRGAIRVAYTPASPGNGPQDGGEDQFDIMGVSGAFPRVVLHVDRSTLLPTLVQLFSDPAGRPALEVEVRELSVNTGLELREVFRLERATGEPAPGRWLSHVEVPPPPAPVPPPGEP</sequence>
<keyword evidence="2" id="KW-1133">Transmembrane helix</keyword>
<accession>A0A410FWE1</accession>
<gene>
    <name evidence="3" type="ORF">BIP78_1536</name>
</gene>
<organism evidence="3 4">
    <name type="scientific">Bipolaricaulis sibiricus</name>
    <dbReference type="NCBI Taxonomy" id="2501609"/>
    <lineage>
        <taxon>Bacteria</taxon>
        <taxon>Candidatus Bipolaricaulota</taxon>
        <taxon>Candidatus Bipolaricaulia</taxon>
        <taxon>Candidatus Bipolaricaulales</taxon>
        <taxon>Candidatus Bipolaricaulaceae</taxon>
        <taxon>Candidatus Bipolaricaulis</taxon>
    </lineage>
</organism>
<evidence type="ECO:0000256" key="2">
    <source>
        <dbReference type="SAM" id="Phobius"/>
    </source>
</evidence>
<keyword evidence="2" id="KW-0812">Transmembrane</keyword>
<evidence type="ECO:0000313" key="4">
    <source>
        <dbReference type="Proteomes" id="UP000287233"/>
    </source>
</evidence>
<feature type="region of interest" description="Disordered" evidence="1">
    <location>
        <begin position="234"/>
        <end position="258"/>
    </location>
</feature>
<protein>
    <submittedName>
        <fullName evidence="3">Uncharacterized protein</fullName>
    </submittedName>
</protein>
<feature type="compositionally biased region" description="Pro residues" evidence="1">
    <location>
        <begin position="245"/>
        <end position="258"/>
    </location>
</feature>
<evidence type="ECO:0000256" key="1">
    <source>
        <dbReference type="SAM" id="MobiDB-lite"/>
    </source>
</evidence>
<feature type="transmembrane region" description="Helical" evidence="2">
    <location>
        <begin position="7"/>
        <end position="30"/>
    </location>
</feature>
<keyword evidence="2" id="KW-0472">Membrane</keyword>
<dbReference type="KEGG" id="bih:BIP78_1536"/>
<dbReference type="EMBL" id="CP034928">
    <property type="protein sequence ID" value="QAA77302.1"/>
    <property type="molecule type" value="Genomic_DNA"/>
</dbReference>
<evidence type="ECO:0000313" key="3">
    <source>
        <dbReference type="EMBL" id="QAA77302.1"/>
    </source>
</evidence>
<reference evidence="4" key="1">
    <citation type="submission" date="2018-12" db="EMBL/GenBank/DDBJ databases">
        <title>Complete genome sequence of an uncultured bacterium of the candidate phylum Bipolaricaulota.</title>
        <authorList>
            <person name="Kadnikov V.V."/>
            <person name="Mardanov A.V."/>
            <person name="Beletsky A.V."/>
            <person name="Frank Y.A."/>
            <person name="Karnachuk O.V."/>
            <person name="Ravin N.V."/>
        </authorList>
    </citation>
    <scope>NUCLEOTIDE SEQUENCE [LARGE SCALE GENOMIC DNA]</scope>
</reference>
<dbReference type="AlphaFoldDB" id="A0A410FWE1"/>